<proteinExistence type="predicted"/>
<sequence length="58" mass="6752">MYRKSARCNMLHIGVTVDVIFQSILQFLPLNNKWANLISHSSYTFLIIKSKPSLKRKT</sequence>
<organism evidence="1">
    <name type="scientific">Arundo donax</name>
    <name type="common">Giant reed</name>
    <name type="synonym">Donax arundinaceus</name>
    <dbReference type="NCBI Taxonomy" id="35708"/>
    <lineage>
        <taxon>Eukaryota</taxon>
        <taxon>Viridiplantae</taxon>
        <taxon>Streptophyta</taxon>
        <taxon>Embryophyta</taxon>
        <taxon>Tracheophyta</taxon>
        <taxon>Spermatophyta</taxon>
        <taxon>Magnoliopsida</taxon>
        <taxon>Liliopsida</taxon>
        <taxon>Poales</taxon>
        <taxon>Poaceae</taxon>
        <taxon>PACMAD clade</taxon>
        <taxon>Arundinoideae</taxon>
        <taxon>Arundineae</taxon>
        <taxon>Arundo</taxon>
    </lineage>
</organism>
<accession>A0A0A8Y6M5</accession>
<reference evidence="1" key="1">
    <citation type="submission" date="2014-09" db="EMBL/GenBank/DDBJ databases">
        <authorList>
            <person name="Magalhaes I.L.F."/>
            <person name="Oliveira U."/>
            <person name="Santos F.R."/>
            <person name="Vidigal T.H.D.A."/>
            <person name="Brescovit A.D."/>
            <person name="Santos A.J."/>
        </authorList>
    </citation>
    <scope>NUCLEOTIDE SEQUENCE</scope>
    <source>
        <tissue evidence="1">Shoot tissue taken approximately 20 cm above the soil surface</tissue>
    </source>
</reference>
<dbReference type="AlphaFoldDB" id="A0A0A8Y6M5"/>
<protein>
    <submittedName>
        <fullName evidence="1">Uncharacterized protein</fullName>
    </submittedName>
</protein>
<reference evidence="1" key="2">
    <citation type="journal article" date="2015" name="Data Brief">
        <title>Shoot transcriptome of the giant reed, Arundo donax.</title>
        <authorList>
            <person name="Barrero R.A."/>
            <person name="Guerrero F.D."/>
            <person name="Moolhuijzen P."/>
            <person name="Goolsby J.A."/>
            <person name="Tidwell J."/>
            <person name="Bellgard S.E."/>
            <person name="Bellgard M.I."/>
        </authorList>
    </citation>
    <scope>NUCLEOTIDE SEQUENCE</scope>
    <source>
        <tissue evidence="1">Shoot tissue taken approximately 20 cm above the soil surface</tissue>
    </source>
</reference>
<name>A0A0A8Y6M5_ARUDO</name>
<dbReference type="EMBL" id="GBRH01277162">
    <property type="protein sequence ID" value="JAD20733.1"/>
    <property type="molecule type" value="Transcribed_RNA"/>
</dbReference>
<evidence type="ECO:0000313" key="1">
    <source>
        <dbReference type="EMBL" id="JAD20733.1"/>
    </source>
</evidence>